<gene>
    <name evidence="2" type="ORF">WMG39_13020</name>
</gene>
<proteinExistence type="predicted"/>
<dbReference type="Pfam" id="PF15919">
    <property type="entry name" value="HicB_lk_antitox"/>
    <property type="match status" value="1"/>
</dbReference>
<dbReference type="Proteomes" id="UP001384579">
    <property type="component" value="Unassembled WGS sequence"/>
</dbReference>
<evidence type="ECO:0000313" key="3">
    <source>
        <dbReference type="Proteomes" id="UP001384579"/>
    </source>
</evidence>
<dbReference type="SUPFAM" id="SSF46785">
    <property type="entry name" value="Winged helix' DNA-binding domain"/>
    <property type="match status" value="1"/>
</dbReference>
<evidence type="ECO:0000259" key="1">
    <source>
        <dbReference type="Pfam" id="PF15919"/>
    </source>
</evidence>
<comment type="caution">
    <text evidence="2">The sequence shown here is derived from an EMBL/GenBank/DDBJ whole genome shotgun (WGS) entry which is preliminary data.</text>
</comment>
<dbReference type="Gene3D" id="3.30.160.250">
    <property type="match status" value="1"/>
</dbReference>
<reference evidence="2 3" key="1">
    <citation type="journal article" date="2020" name="Harmful Algae">
        <title>Molecular and morphological characterization of a novel dihydroanatoxin-a producing Microcoleus species (cyanobacteria) from the Russian River, California, USA.</title>
        <authorList>
            <person name="Conklin K.Y."/>
            <person name="Stancheva R."/>
            <person name="Otten T.G."/>
            <person name="Fadness R."/>
            <person name="Boyer G.L."/>
            <person name="Read B."/>
            <person name="Zhang X."/>
            <person name="Sheath R.G."/>
        </authorList>
    </citation>
    <scope>NUCLEOTIDE SEQUENCE [LARGE SCALE GENOMIC DNA]</scope>
    <source>
        <strain evidence="2 3">PTRS2</strain>
    </source>
</reference>
<dbReference type="InterPro" id="IPR031807">
    <property type="entry name" value="HicB-like"/>
</dbReference>
<dbReference type="InterPro" id="IPR051404">
    <property type="entry name" value="TA_system_antitoxin"/>
</dbReference>
<organism evidence="2 3">
    <name type="scientific">Microcoleus anatoxicus PTRS2</name>
    <dbReference type="NCBI Taxonomy" id="2705321"/>
    <lineage>
        <taxon>Bacteria</taxon>
        <taxon>Bacillati</taxon>
        <taxon>Cyanobacteriota</taxon>
        <taxon>Cyanophyceae</taxon>
        <taxon>Oscillatoriophycideae</taxon>
        <taxon>Oscillatoriales</taxon>
        <taxon>Microcoleaceae</taxon>
        <taxon>Microcoleus</taxon>
        <taxon>Microcoleus anatoxicus</taxon>
    </lineage>
</organism>
<dbReference type="PANTHER" id="PTHR34504:SF2">
    <property type="entry name" value="UPF0150 PROTEIN SSL0259"/>
    <property type="match status" value="1"/>
</dbReference>
<dbReference type="SUPFAM" id="SSF143100">
    <property type="entry name" value="TTHA1013/TTHA0281-like"/>
    <property type="match status" value="1"/>
</dbReference>
<dbReference type="InterPro" id="IPR035069">
    <property type="entry name" value="TTHA1013/TTHA0281-like"/>
</dbReference>
<dbReference type="InterPro" id="IPR036390">
    <property type="entry name" value="WH_DNA-bd_sf"/>
</dbReference>
<accession>A0ABU8YN15</accession>
<protein>
    <submittedName>
        <fullName evidence="2">Type II toxin-antitoxin system HicB family antitoxin</fullName>
    </submittedName>
</protein>
<keyword evidence="3" id="KW-1185">Reference proteome</keyword>
<sequence length="160" mass="17934">MKNLTQLTQLELVLLELVAKGQGKWSWYELANALSRRDVPREPDMMVVLKQLAADGLVQRFVETNSPRDRWELTPVGFIVFADAKADSQSKIIRYAVAIQKSESNYSAFVPDLPGCVAIGATIEEVEQQIKAAIVFYLEDLRQSGSSIPEARTLCKYVEV</sequence>
<name>A0ABU8YN15_9CYAN</name>
<dbReference type="PANTHER" id="PTHR34504">
    <property type="entry name" value="ANTITOXIN HICB"/>
    <property type="match status" value="1"/>
</dbReference>
<dbReference type="EMBL" id="JBBLXS010000147">
    <property type="protein sequence ID" value="MEK0185758.1"/>
    <property type="molecule type" value="Genomic_DNA"/>
</dbReference>
<dbReference type="RefSeq" id="WP_340518877.1">
    <property type="nucleotide sequence ID" value="NZ_JBBLXS010000147.1"/>
</dbReference>
<feature type="domain" description="HicB-like antitoxin of toxin-antitoxin system" evidence="1">
    <location>
        <begin position="95"/>
        <end position="157"/>
    </location>
</feature>
<evidence type="ECO:0000313" key="2">
    <source>
        <dbReference type="EMBL" id="MEK0185758.1"/>
    </source>
</evidence>